<name>A0A0D2KKU0_9CHLO</name>
<protein>
    <submittedName>
        <fullName evidence="1">Uncharacterized protein</fullName>
    </submittedName>
</protein>
<dbReference type="STRING" id="145388.A0A0D2KKU0"/>
<organism evidence="1 2">
    <name type="scientific">Monoraphidium neglectum</name>
    <dbReference type="NCBI Taxonomy" id="145388"/>
    <lineage>
        <taxon>Eukaryota</taxon>
        <taxon>Viridiplantae</taxon>
        <taxon>Chlorophyta</taxon>
        <taxon>core chlorophytes</taxon>
        <taxon>Chlorophyceae</taxon>
        <taxon>CS clade</taxon>
        <taxon>Sphaeropleales</taxon>
        <taxon>Selenastraceae</taxon>
        <taxon>Monoraphidium</taxon>
    </lineage>
</organism>
<evidence type="ECO:0000313" key="1">
    <source>
        <dbReference type="EMBL" id="KIY96398.1"/>
    </source>
</evidence>
<dbReference type="RefSeq" id="XP_013895418.1">
    <property type="nucleotide sequence ID" value="XM_014039964.1"/>
</dbReference>
<gene>
    <name evidence="1" type="ORF">MNEG_11566</name>
</gene>
<dbReference type="OrthoDB" id="904351at2759"/>
<dbReference type="GeneID" id="25728841"/>
<dbReference type="Proteomes" id="UP000054498">
    <property type="component" value="Unassembled WGS sequence"/>
</dbReference>
<proteinExistence type="predicted"/>
<dbReference type="EMBL" id="KK103022">
    <property type="protein sequence ID" value="KIY96398.1"/>
    <property type="molecule type" value="Genomic_DNA"/>
</dbReference>
<keyword evidence="2" id="KW-1185">Reference proteome</keyword>
<evidence type="ECO:0000313" key="2">
    <source>
        <dbReference type="Proteomes" id="UP000054498"/>
    </source>
</evidence>
<reference evidence="1 2" key="1">
    <citation type="journal article" date="2013" name="BMC Genomics">
        <title>Reconstruction of the lipid metabolism for the microalga Monoraphidium neglectum from its genome sequence reveals characteristics suitable for biofuel production.</title>
        <authorList>
            <person name="Bogen C."/>
            <person name="Al-Dilaimi A."/>
            <person name="Albersmeier A."/>
            <person name="Wichmann J."/>
            <person name="Grundmann M."/>
            <person name="Rupp O."/>
            <person name="Lauersen K.J."/>
            <person name="Blifernez-Klassen O."/>
            <person name="Kalinowski J."/>
            <person name="Goesmann A."/>
            <person name="Mussgnug J.H."/>
            <person name="Kruse O."/>
        </authorList>
    </citation>
    <scope>NUCLEOTIDE SEQUENCE [LARGE SCALE GENOMIC DNA]</scope>
    <source>
        <strain evidence="1 2">SAG 48.87</strain>
    </source>
</reference>
<sequence>MATDNAISALGALLQHHSDVLDGGAVAAAWVAALPIKGDAVEGVRAHAQLVAMMEAQDVRVLGAGGKHIPHLIGVLTQVLGRGSDLADGQTAPRAVKILQALQADPVYAPAVAGAFAALSDKHKANFTAHMEGRAA</sequence>
<accession>A0A0D2KKU0</accession>
<dbReference type="Gene3D" id="1.25.10.10">
    <property type="entry name" value="Leucine-rich Repeat Variant"/>
    <property type="match status" value="1"/>
</dbReference>
<dbReference type="AlphaFoldDB" id="A0A0D2KKU0"/>
<dbReference type="InterPro" id="IPR011989">
    <property type="entry name" value="ARM-like"/>
</dbReference>
<dbReference type="KEGG" id="mng:MNEG_11566"/>